<proteinExistence type="predicted"/>
<evidence type="ECO:0000313" key="2">
    <source>
        <dbReference type="EMBL" id="MDC3421516.1"/>
    </source>
</evidence>
<evidence type="ECO:0000256" key="1">
    <source>
        <dbReference type="SAM" id="SignalP"/>
    </source>
</evidence>
<feature type="chain" id="PRO_5040822801" evidence="1">
    <location>
        <begin position="24"/>
        <end position="365"/>
    </location>
</feature>
<organism evidence="2 3">
    <name type="scientific">Aquibacillus koreensis</name>
    <dbReference type="NCBI Taxonomy" id="279446"/>
    <lineage>
        <taxon>Bacteria</taxon>
        <taxon>Bacillati</taxon>
        <taxon>Bacillota</taxon>
        <taxon>Bacilli</taxon>
        <taxon>Bacillales</taxon>
        <taxon>Bacillaceae</taxon>
        <taxon>Aquibacillus</taxon>
    </lineage>
</organism>
<protein>
    <submittedName>
        <fullName evidence="2">Uncharacterized protein</fullName>
    </submittedName>
</protein>
<name>A0A9X3WQ32_9BACI</name>
<dbReference type="AlphaFoldDB" id="A0A9X3WQ32"/>
<keyword evidence="1" id="KW-0732">Signal</keyword>
<sequence length="365" mass="41262">MKPLVFLNYLILLLFLIACESSAETPDIPNNLVIKLDNNQEGSIETARIHTAAFINLNVDDVANQLLQAEVINKRTYAEGQQFETDGDIFKEYMLVYDGGKAFGESSGVNGGFNYSKYIKNENKHYQTVANLDPTSTNQSPPYALNSDYQTFNDLSFLPYDEAEQDVLETFSSVGIKNLQTEVIYSLDQKTMNTHSTQYMEAADEDETQTEWTAEDEAYLFFLRQAVDNIPLANFIWQTEARGVNEATETVITAIYNKDGDQQLSATGVYDILSSSQPQDIIDHKDALNKIVEHYSSTILTNETTIYEQDLYYVGVVDGENYKLIPAWVFQLVSKQTDDKGKEYDEYSYFVINAISGEKIKEAGE</sequence>
<comment type="caution">
    <text evidence="2">The sequence shown here is derived from an EMBL/GenBank/DDBJ whole genome shotgun (WGS) entry which is preliminary data.</text>
</comment>
<gene>
    <name evidence="2" type="ORF">NC661_14155</name>
</gene>
<reference evidence="2" key="1">
    <citation type="submission" date="2022-06" db="EMBL/GenBank/DDBJ databases">
        <title>Aquibacillus sp. a new bacterium isolated from soil saline samples.</title>
        <authorList>
            <person name="Galisteo C."/>
            <person name="De La Haba R."/>
            <person name="Sanchez-Porro C."/>
            <person name="Ventosa A."/>
        </authorList>
    </citation>
    <scope>NUCLEOTIDE SEQUENCE</scope>
    <source>
        <strain evidence="2">JCM 12387</strain>
    </source>
</reference>
<dbReference type="PROSITE" id="PS51257">
    <property type="entry name" value="PROKAR_LIPOPROTEIN"/>
    <property type="match status" value="1"/>
</dbReference>
<dbReference type="Gene3D" id="2.40.128.690">
    <property type="entry name" value="YycH protein, domain 3-like"/>
    <property type="match status" value="1"/>
</dbReference>
<evidence type="ECO:0000313" key="3">
    <source>
        <dbReference type="Proteomes" id="UP001145072"/>
    </source>
</evidence>
<dbReference type="EMBL" id="JAMQJZ010000011">
    <property type="protein sequence ID" value="MDC3421516.1"/>
    <property type="molecule type" value="Genomic_DNA"/>
</dbReference>
<keyword evidence="3" id="KW-1185">Reference proteome</keyword>
<dbReference type="RefSeq" id="WP_259870144.1">
    <property type="nucleotide sequence ID" value="NZ_JAMQJZ010000011.1"/>
</dbReference>
<accession>A0A9X3WQ32</accession>
<feature type="signal peptide" evidence="1">
    <location>
        <begin position="1"/>
        <end position="23"/>
    </location>
</feature>
<dbReference type="Proteomes" id="UP001145072">
    <property type="component" value="Unassembled WGS sequence"/>
</dbReference>